<reference evidence="1" key="1">
    <citation type="submission" date="2022-10" db="EMBL/GenBank/DDBJ databases">
        <title>Genome Sequence of Xylaria curta.</title>
        <authorList>
            <person name="Buettner E."/>
        </authorList>
    </citation>
    <scope>NUCLEOTIDE SEQUENCE</scope>
    <source>
        <strain evidence="1">Babe10</strain>
    </source>
</reference>
<gene>
    <name evidence="1" type="ORF">NUW58_g5749</name>
</gene>
<name>A0ACC1P2T0_9PEZI</name>
<organism evidence="1 2">
    <name type="scientific">Xylaria curta</name>
    <dbReference type="NCBI Taxonomy" id="42375"/>
    <lineage>
        <taxon>Eukaryota</taxon>
        <taxon>Fungi</taxon>
        <taxon>Dikarya</taxon>
        <taxon>Ascomycota</taxon>
        <taxon>Pezizomycotina</taxon>
        <taxon>Sordariomycetes</taxon>
        <taxon>Xylariomycetidae</taxon>
        <taxon>Xylariales</taxon>
        <taxon>Xylariaceae</taxon>
        <taxon>Xylaria</taxon>
    </lineage>
</organism>
<dbReference type="EMBL" id="JAPDGR010001177">
    <property type="protein sequence ID" value="KAJ2985037.1"/>
    <property type="molecule type" value="Genomic_DNA"/>
</dbReference>
<sequence length="138" mass="14271">MRVTLSTIALCTIGALAAVPPTDKGVQARQENAGTWYFLGFRTDGNVLGAPRTSFAIFGAPNAVPGAPAFGLRCHTLGGCENGFPGANVRGQGPLGTNRVTVTQNFEREGKAYIATAAVDWDGSSLVSFELPVTVTAA</sequence>
<keyword evidence="2" id="KW-1185">Reference proteome</keyword>
<proteinExistence type="predicted"/>
<evidence type="ECO:0000313" key="2">
    <source>
        <dbReference type="Proteomes" id="UP001143856"/>
    </source>
</evidence>
<dbReference type="Proteomes" id="UP001143856">
    <property type="component" value="Unassembled WGS sequence"/>
</dbReference>
<accession>A0ACC1P2T0</accession>
<comment type="caution">
    <text evidence="1">The sequence shown here is derived from an EMBL/GenBank/DDBJ whole genome shotgun (WGS) entry which is preliminary data.</text>
</comment>
<evidence type="ECO:0000313" key="1">
    <source>
        <dbReference type="EMBL" id="KAJ2985037.1"/>
    </source>
</evidence>
<protein>
    <submittedName>
        <fullName evidence="1">Uncharacterized protein</fullName>
    </submittedName>
</protein>